<organism evidence="4 5">
    <name type="scientific">candidate division WOR-3 bacterium</name>
    <dbReference type="NCBI Taxonomy" id="2052148"/>
    <lineage>
        <taxon>Bacteria</taxon>
        <taxon>Bacteria division WOR-3</taxon>
    </lineage>
</organism>
<dbReference type="InterPro" id="IPR023370">
    <property type="entry name" value="TrmO-like_N"/>
</dbReference>
<dbReference type="PROSITE" id="PS51668">
    <property type="entry name" value="TSAA_2"/>
    <property type="match status" value="1"/>
</dbReference>
<evidence type="ECO:0000313" key="5">
    <source>
        <dbReference type="Proteomes" id="UP000268469"/>
    </source>
</evidence>
<keyword evidence="4" id="KW-0489">Methyltransferase</keyword>
<evidence type="ECO:0000259" key="3">
    <source>
        <dbReference type="PROSITE" id="PS51668"/>
    </source>
</evidence>
<feature type="domain" description="TsaA-like" evidence="3">
    <location>
        <begin position="8"/>
        <end position="77"/>
    </location>
</feature>
<dbReference type="EMBL" id="QNBE01000051">
    <property type="protein sequence ID" value="RKX70111.1"/>
    <property type="molecule type" value="Genomic_DNA"/>
</dbReference>
<dbReference type="InterPro" id="IPR036414">
    <property type="entry name" value="YaeB_N_sf"/>
</dbReference>
<evidence type="ECO:0000313" key="4">
    <source>
        <dbReference type="EMBL" id="RKX70111.1"/>
    </source>
</evidence>
<reference evidence="4 5" key="1">
    <citation type="submission" date="2018-06" db="EMBL/GenBank/DDBJ databases">
        <title>Extensive metabolic versatility and redundancy in microbially diverse, dynamic hydrothermal sediments.</title>
        <authorList>
            <person name="Dombrowski N."/>
            <person name="Teske A."/>
            <person name="Baker B.J."/>
        </authorList>
    </citation>
    <scope>NUCLEOTIDE SEQUENCE [LARGE SCALE GENOMIC DNA]</scope>
    <source>
        <strain evidence="4">B36_G15</strain>
    </source>
</reference>
<dbReference type="GO" id="GO:0008168">
    <property type="term" value="F:methyltransferase activity"/>
    <property type="evidence" value="ECO:0007669"/>
    <property type="project" value="UniProtKB-KW"/>
</dbReference>
<evidence type="ECO:0000256" key="1">
    <source>
        <dbReference type="ARBA" id="ARBA00022691"/>
    </source>
</evidence>
<dbReference type="SUPFAM" id="SSF118196">
    <property type="entry name" value="YaeB-like"/>
    <property type="match status" value="1"/>
</dbReference>
<accession>A0A660SJB5</accession>
<keyword evidence="1" id="KW-0949">S-adenosyl-L-methionine</keyword>
<dbReference type="GO" id="GO:0032259">
    <property type="term" value="P:methylation"/>
    <property type="evidence" value="ECO:0007669"/>
    <property type="project" value="UniProtKB-KW"/>
</dbReference>
<comment type="caution">
    <text evidence="4">The sequence shown here is derived from an EMBL/GenBank/DDBJ whole genome shotgun (WGS) entry which is preliminary data.</text>
</comment>
<dbReference type="InterPro" id="IPR036413">
    <property type="entry name" value="YaeB-like_sf"/>
</dbReference>
<dbReference type="InterPro" id="IPR040372">
    <property type="entry name" value="YaeB-like"/>
</dbReference>
<dbReference type="Gene3D" id="2.40.30.70">
    <property type="entry name" value="YaeB-like"/>
    <property type="match status" value="1"/>
</dbReference>
<dbReference type="AlphaFoldDB" id="A0A660SJB5"/>
<protein>
    <submittedName>
        <fullName evidence="4">tRNA (N6-threonylcarbamoyladenosine(37)-N6)-methyltransferase TrmO</fullName>
    </submittedName>
</protein>
<sequence>MTAGEISFKPIGIIHTPFKEPEGTPIQPKAGEGVEGYVEIFPEYVDGLKDLDGFSHIILIYYFHLSRPYRLKVTPFM</sequence>
<comment type="similarity">
    <text evidence="2">Belongs to the tRNA methyltransferase O family.</text>
</comment>
<dbReference type="PANTHER" id="PTHR12818">
    <property type="entry name" value="TRNA (ADENINE(37)-N6)-METHYLTRANSFERASE"/>
    <property type="match status" value="1"/>
</dbReference>
<gene>
    <name evidence="4" type="ORF">DRP53_06130</name>
</gene>
<name>A0A660SJB5_UNCW3</name>
<dbReference type="Pfam" id="PF01980">
    <property type="entry name" value="TrmO_N"/>
    <property type="match status" value="1"/>
</dbReference>
<proteinExistence type="inferred from homology"/>
<dbReference type="Proteomes" id="UP000268469">
    <property type="component" value="Unassembled WGS sequence"/>
</dbReference>
<evidence type="ECO:0000256" key="2">
    <source>
        <dbReference type="ARBA" id="ARBA00033753"/>
    </source>
</evidence>
<keyword evidence="4" id="KW-0808">Transferase</keyword>
<dbReference type="PANTHER" id="PTHR12818:SF0">
    <property type="entry name" value="TRNA (ADENINE(37)-N6)-METHYLTRANSFERASE"/>
    <property type="match status" value="1"/>
</dbReference>
<feature type="non-terminal residue" evidence="4">
    <location>
        <position position="77"/>
    </location>
</feature>